<feature type="transmembrane region" description="Helical" evidence="1">
    <location>
        <begin position="150"/>
        <end position="170"/>
    </location>
</feature>
<keyword evidence="1" id="KW-1133">Transmembrane helix</keyword>
<evidence type="ECO:0000256" key="1">
    <source>
        <dbReference type="SAM" id="Phobius"/>
    </source>
</evidence>
<proteinExistence type="predicted"/>
<reference evidence="2" key="2">
    <citation type="submission" date="2025-08" db="UniProtKB">
        <authorList>
            <consortium name="Ensembl"/>
        </authorList>
    </citation>
    <scope>IDENTIFICATION</scope>
</reference>
<keyword evidence="1" id="KW-0812">Transmembrane</keyword>
<dbReference type="AlphaFoldDB" id="A0A5F8G9E3"/>
<dbReference type="Ensembl" id="ENSMODT00000076508.1">
    <property type="protein sequence ID" value="ENSMODP00000043991.1"/>
    <property type="gene ID" value="ENSMODG00000037861.1"/>
</dbReference>
<gene>
    <name evidence="2" type="primary">TMEM217B</name>
</gene>
<dbReference type="InterPro" id="IPR027862">
    <property type="entry name" value="DUF4534"/>
</dbReference>
<dbReference type="GeneID" id="103099729"/>
<dbReference type="CTD" id="121725057"/>
<dbReference type="OMA" id="YVGLLCY"/>
<evidence type="ECO:0000313" key="3">
    <source>
        <dbReference type="Proteomes" id="UP000002280"/>
    </source>
</evidence>
<feature type="transmembrane region" description="Helical" evidence="1">
    <location>
        <begin position="28"/>
        <end position="47"/>
    </location>
</feature>
<protein>
    <recommendedName>
        <fullName evidence="4">Transmembrane protein 217</fullName>
    </recommendedName>
</protein>
<reference evidence="2" key="3">
    <citation type="submission" date="2025-09" db="UniProtKB">
        <authorList>
            <consortium name="Ensembl"/>
        </authorList>
    </citation>
    <scope>IDENTIFICATION</scope>
</reference>
<evidence type="ECO:0008006" key="4">
    <source>
        <dbReference type="Google" id="ProtNLM"/>
    </source>
</evidence>
<reference evidence="2 3" key="1">
    <citation type="journal article" date="2007" name="Nature">
        <title>Genome of the marsupial Monodelphis domestica reveals innovation in non-coding sequences.</title>
        <authorList>
            <person name="Mikkelsen T.S."/>
            <person name="Wakefield M.J."/>
            <person name="Aken B."/>
            <person name="Amemiya C.T."/>
            <person name="Chang J.L."/>
            <person name="Duke S."/>
            <person name="Garber M."/>
            <person name="Gentles A.J."/>
            <person name="Goodstadt L."/>
            <person name="Heger A."/>
            <person name="Jurka J."/>
            <person name="Kamal M."/>
            <person name="Mauceli E."/>
            <person name="Searle S.M."/>
            <person name="Sharpe T."/>
            <person name="Baker M.L."/>
            <person name="Batzer M.A."/>
            <person name="Benos P.V."/>
            <person name="Belov K."/>
            <person name="Clamp M."/>
            <person name="Cook A."/>
            <person name="Cuff J."/>
            <person name="Das R."/>
            <person name="Davidow L."/>
            <person name="Deakin J.E."/>
            <person name="Fazzari M.J."/>
            <person name="Glass J.L."/>
            <person name="Grabherr M."/>
            <person name="Greally J.M."/>
            <person name="Gu W."/>
            <person name="Hore T.A."/>
            <person name="Huttley G.A."/>
            <person name="Kleber M."/>
            <person name="Jirtle R.L."/>
            <person name="Koina E."/>
            <person name="Lee J.T."/>
            <person name="Mahony S."/>
            <person name="Marra M.A."/>
            <person name="Miller R.D."/>
            <person name="Nicholls R.D."/>
            <person name="Oda M."/>
            <person name="Papenfuss A.T."/>
            <person name="Parra Z.E."/>
            <person name="Pollock D.D."/>
            <person name="Ray D.A."/>
            <person name="Schein J.E."/>
            <person name="Speed T.P."/>
            <person name="Thompson K."/>
            <person name="VandeBerg J.L."/>
            <person name="Wade C.M."/>
            <person name="Walker J.A."/>
            <person name="Waters P.D."/>
            <person name="Webber C."/>
            <person name="Weidman J.R."/>
            <person name="Xie X."/>
            <person name="Zody M.C."/>
            <person name="Baldwin J."/>
            <person name="Abdouelleil A."/>
            <person name="Abdulkadir J."/>
            <person name="Abebe A."/>
            <person name="Abera B."/>
            <person name="Abreu J."/>
            <person name="Acer S.C."/>
            <person name="Aftuck L."/>
            <person name="Alexander A."/>
            <person name="An P."/>
            <person name="Anderson E."/>
            <person name="Anderson S."/>
            <person name="Arachi H."/>
            <person name="Azer M."/>
            <person name="Bachantsang P."/>
            <person name="Barry A."/>
            <person name="Bayul T."/>
            <person name="Berlin A."/>
            <person name="Bessette D."/>
            <person name="Bloom T."/>
            <person name="Bloom T."/>
            <person name="Boguslavskiy L."/>
            <person name="Bonnet C."/>
            <person name="Boukhgalter B."/>
            <person name="Bourzgui I."/>
            <person name="Brown A."/>
            <person name="Cahill P."/>
            <person name="Channer S."/>
            <person name="Cheshatsang Y."/>
            <person name="Chuda L."/>
            <person name="Citroen M."/>
            <person name="Collymore A."/>
            <person name="Cooke P."/>
            <person name="Costello M."/>
            <person name="D'Aco K."/>
            <person name="Daza R."/>
            <person name="De Haan G."/>
            <person name="DeGray S."/>
            <person name="DeMaso C."/>
            <person name="Dhargay N."/>
            <person name="Dooley K."/>
            <person name="Dooley E."/>
            <person name="Doricent M."/>
            <person name="Dorje P."/>
            <person name="Dorjee K."/>
            <person name="Dupes A."/>
            <person name="Elong R."/>
            <person name="Falk J."/>
            <person name="Farina A."/>
            <person name="Faro S."/>
            <person name="Ferguson D."/>
            <person name="Fisher S."/>
            <person name="Foley C.D."/>
            <person name="Franke A."/>
            <person name="Friedrich D."/>
            <person name="Gadbois L."/>
            <person name="Gearin G."/>
            <person name="Gearin C.R."/>
            <person name="Giannoukos G."/>
            <person name="Goode T."/>
            <person name="Graham J."/>
            <person name="Grandbois E."/>
            <person name="Grewal S."/>
            <person name="Gyaltsen K."/>
            <person name="Hafez N."/>
            <person name="Hagos B."/>
            <person name="Hall J."/>
            <person name="Henson C."/>
            <person name="Hollinger A."/>
            <person name="Honan T."/>
            <person name="Huard M.D."/>
            <person name="Hughes L."/>
            <person name="Hurhula B."/>
            <person name="Husby M.E."/>
            <person name="Kamat A."/>
            <person name="Kanga B."/>
            <person name="Kashin S."/>
            <person name="Khazanovich D."/>
            <person name="Kisner P."/>
            <person name="Lance K."/>
            <person name="Lara M."/>
            <person name="Lee W."/>
            <person name="Lennon N."/>
            <person name="Letendre F."/>
            <person name="LeVine R."/>
            <person name="Lipovsky A."/>
            <person name="Liu X."/>
            <person name="Liu J."/>
            <person name="Liu S."/>
            <person name="Lokyitsang T."/>
            <person name="Lokyitsang Y."/>
            <person name="Lubonja R."/>
            <person name="Lui A."/>
            <person name="MacDonald P."/>
            <person name="Magnisalis V."/>
            <person name="Maru K."/>
            <person name="Matthews C."/>
            <person name="McCusker W."/>
            <person name="McDonough S."/>
            <person name="Mehta T."/>
            <person name="Meldrim J."/>
            <person name="Meneus L."/>
            <person name="Mihai O."/>
            <person name="Mihalev A."/>
            <person name="Mihova T."/>
            <person name="Mittelman R."/>
            <person name="Mlenga V."/>
            <person name="Montmayeur A."/>
            <person name="Mulrain L."/>
            <person name="Navidi A."/>
            <person name="Naylor J."/>
            <person name="Negash T."/>
            <person name="Nguyen T."/>
            <person name="Nguyen N."/>
            <person name="Nicol R."/>
            <person name="Norbu C."/>
            <person name="Norbu N."/>
            <person name="Novod N."/>
            <person name="O'Neill B."/>
            <person name="Osman S."/>
            <person name="Markiewicz E."/>
            <person name="Oyono O.L."/>
            <person name="Patti C."/>
            <person name="Phunkhang P."/>
            <person name="Pierre F."/>
            <person name="Priest M."/>
            <person name="Raghuraman S."/>
            <person name="Rege F."/>
            <person name="Reyes R."/>
            <person name="Rise C."/>
            <person name="Rogov P."/>
            <person name="Ross K."/>
            <person name="Ryan E."/>
            <person name="Settipalli S."/>
            <person name="Shea T."/>
            <person name="Sherpa N."/>
            <person name="Shi L."/>
            <person name="Shih D."/>
            <person name="Sparrow T."/>
            <person name="Spaulding J."/>
            <person name="Stalker J."/>
            <person name="Stange-Thomann N."/>
            <person name="Stavropoulos S."/>
            <person name="Stone C."/>
            <person name="Strader C."/>
            <person name="Tesfaye S."/>
            <person name="Thomson T."/>
            <person name="Thoulutsang Y."/>
            <person name="Thoulutsang D."/>
            <person name="Topham K."/>
            <person name="Topping I."/>
            <person name="Tsamla T."/>
            <person name="Vassiliev H."/>
            <person name="Vo A."/>
            <person name="Wangchuk T."/>
            <person name="Wangdi T."/>
            <person name="Weiand M."/>
            <person name="Wilkinson J."/>
            <person name="Wilson A."/>
            <person name="Yadav S."/>
            <person name="Young G."/>
            <person name="Yu Q."/>
            <person name="Zembek L."/>
            <person name="Zhong D."/>
            <person name="Zimmer A."/>
            <person name="Zwirko Z."/>
            <person name="Jaffe D.B."/>
            <person name="Alvarez P."/>
            <person name="Brockman W."/>
            <person name="Butler J."/>
            <person name="Chin C."/>
            <person name="Gnerre S."/>
            <person name="MacCallum I."/>
            <person name="Graves J.A."/>
            <person name="Ponting C.P."/>
            <person name="Breen M."/>
            <person name="Samollow P.B."/>
            <person name="Lander E.S."/>
            <person name="Lindblad-Toh K."/>
        </authorList>
    </citation>
    <scope>NUCLEOTIDE SEQUENCE [LARGE SCALE GENOMIC DNA]</scope>
</reference>
<dbReference type="RefSeq" id="XP_056674130.1">
    <property type="nucleotide sequence ID" value="XM_056818152.1"/>
</dbReference>
<dbReference type="Bgee" id="ENSMODG00000037861">
    <property type="expression patterns" value="Expressed in spermatocyte and 8 other cell types or tissues"/>
</dbReference>
<keyword evidence="1" id="KW-0472">Membrane</keyword>
<dbReference type="PANTHER" id="PTHR34928:SF3">
    <property type="entry name" value="TRANSMEMBRANE PROTEIN 217B-RELATED"/>
    <property type="match status" value="1"/>
</dbReference>
<sequence length="208" mass="24443">MEGGENLNHKCQKTMMFWQQKCKLNPRLGSRMAGIFTILSTIQSLILDLDQKSSFGKEPNKYSIFEDLHGLAFWTVSYKNNIIIFLSITTLLASSFLLYSVHMKLYLGLLVYIFWIVIYDITCFSILLLISKFIRHPFTSMRYYLWINQISRMILHVFWLPFVMAYAYNLHKGPYAQLSKKGLHAKQYSEITADSWSHVTLPKERKFT</sequence>
<dbReference type="OrthoDB" id="9443855at2759"/>
<accession>A0A5F8G9E3</accession>
<name>A0A5F8G9E3_MONDO</name>
<dbReference type="Pfam" id="PF15049">
    <property type="entry name" value="DUF4534"/>
    <property type="match status" value="1"/>
</dbReference>
<feature type="transmembrane region" description="Helical" evidence="1">
    <location>
        <begin position="106"/>
        <end position="130"/>
    </location>
</feature>
<feature type="transmembrane region" description="Helical" evidence="1">
    <location>
        <begin position="82"/>
        <end position="99"/>
    </location>
</feature>
<dbReference type="InParanoid" id="A0A5F8G9E3"/>
<keyword evidence="3" id="KW-1185">Reference proteome</keyword>
<evidence type="ECO:0000313" key="2">
    <source>
        <dbReference type="Ensembl" id="ENSMODP00000043991.1"/>
    </source>
</evidence>
<organism evidence="2 3">
    <name type="scientific">Monodelphis domestica</name>
    <name type="common">Gray short-tailed opossum</name>
    <dbReference type="NCBI Taxonomy" id="13616"/>
    <lineage>
        <taxon>Eukaryota</taxon>
        <taxon>Metazoa</taxon>
        <taxon>Chordata</taxon>
        <taxon>Craniata</taxon>
        <taxon>Vertebrata</taxon>
        <taxon>Euteleostomi</taxon>
        <taxon>Mammalia</taxon>
        <taxon>Metatheria</taxon>
        <taxon>Didelphimorphia</taxon>
        <taxon>Didelphidae</taxon>
        <taxon>Monodelphis</taxon>
    </lineage>
</organism>
<dbReference type="PANTHER" id="PTHR34928">
    <property type="entry name" value="TRANSMEMBRANE PROTEIN 217"/>
    <property type="match status" value="1"/>
</dbReference>
<dbReference type="Proteomes" id="UP000002280">
    <property type="component" value="Chromosome 2"/>
</dbReference>
<dbReference type="GeneTree" id="ENSGT00730000111479"/>